<dbReference type="SMART" id="SM00387">
    <property type="entry name" value="HATPase_c"/>
    <property type="match status" value="1"/>
</dbReference>
<name>W9Y147_9EURO</name>
<dbReference type="Proteomes" id="UP000019478">
    <property type="component" value="Unassembled WGS sequence"/>
</dbReference>
<feature type="compositionally biased region" description="Basic and acidic residues" evidence="7">
    <location>
        <begin position="414"/>
        <end position="425"/>
    </location>
</feature>
<feature type="region of interest" description="Disordered" evidence="7">
    <location>
        <begin position="401"/>
        <end position="464"/>
    </location>
</feature>
<dbReference type="CDD" id="cd17546">
    <property type="entry name" value="REC_hyHK_CKI1_RcsC-like"/>
    <property type="match status" value="1"/>
</dbReference>
<dbReference type="GeneID" id="19170874"/>
<evidence type="ECO:0000256" key="6">
    <source>
        <dbReference type="PROSITE-ProRule" id="PRU00169"/>
    </source>
</evidence>
<evidence type="ECO:0000256" key="2">
    <source>
        <dbReference type="ARBA" id="ARBA00012438"/>
    </source>
</evidence>
<dbReference type="SUPFAM" id="SSF55874">
    <property type="entry name" value="ATPase domain of HSP90 chaperone/DNA topoisomerase II/histidine kinase"/>
    <property type="match status" value="1"/>
</dbReference>
<dbReference type="eggNOG" id="KOG0519">
    <property type="taxonomic scope" value="Eukaryota"/>
</dbReference>
<reference evidence="10 11" key="1">
    <citation type="submission" date="2013-03" db="EMBL/GenBank/DDBJ databases">
        <title>The Genome Sequence of Capronia epimyces CBS 606.96.</title>
        <authorList>
            <consortium name="The Broad Institute Genomics Platform"/>
            <person name="Cuomo C."/>
            <person name="de Hoog S."/>
            <person name="Gorbushina A."/>
            <person name="Walker B."/>
            <person name="Young S.K."/>
            <person name="Zeng Q."/>
            <person name="Gargeya S."/>
            <person name="Fitzgerald M."/>
            <person name="Haas B."/>
            <person name="Abouelleil A."/>
            <person name="Allen A.W."/>
            <person name="Alvarado L."/>
            <person name="Arachchi H.M."/>
            <person name="Berlin A.M."/>
            <person name="Chapman S.B."/>
            <person name="Gainer-Dewar J."/>
            <person name="Goldberg J."/>
            <person name="Griggs A."/>
            <person name="Gujja S."/>
            <person name="Hansen M."/>
            <person name="Howarth C."/>
            <person name="Imamovic A."/>
            <person name="Ireland A."/>
            <person name="Larimer J."/>
            <person name="McCowan C."/>
            <person name="Murphy C."/>
            <person name="Pearson M."/>
            <person name="Poon T.W."/>
            <person name="Priest M."/>
            <person name="Roberts A."/>
            <person name="Saif S."/>
            <person name="Shea T."/>
            <person name="Sisk P."/>
            <person name="Sykes S."/>
            <person name="Wortman J."/>
            <person name="Nusbaum C."/>
            <person name="Birren B."/>
        </authorList>
    </citation>
    <scope>NUCLEOTIDE SEQUENCE [LARGE SCALE GENOMIC DNA]</scope>
    <source>
        <strain evidence="10 11">CBS 606.96</strain>
    </source>
</reference>
<comment type="catalytic activity">
    <reaction evidence="1">
        <text>ATP + protein L-histidine = ADP + protein N-phospho-L-histidine.</text>
        <dbReference type="EC" id="2.7.13.3"/>
    </reaction>
</comment>
<dbReference type="SUPFAM" id="SSF52172">
    <property type="entry name" value="CheY-like"/>
    <property type="match status" value="1"/>
</dbReference>
<dbReference type="SUPFAM" id="SSF47384">
    <property type="entry name" value="Homodimeric domain of signal transducing histidine kinase"/>
    <property type="match status" value="1"/>
</dbReference>
<dbReference type="SMART" id="SM00448">
    <property type="entry name" value="REC"/>
    <property type="match status" value="1"/>
</dbReference>
<evidence type="ECO:0000256" key="4">
    <source>
        <dbReference type="ARBA" id="ARBA00022679"/>
    </source>
</evidence>
<feature type="domain" description="Histidine kinase" evidence="8">
    <location>
        <begin position="623"/>
        <end position="906"/>
    </location>
</feature>
<evidence type="ECO:0000256" key="3">
    <source>
        <dbReference type="ARBA" id="ARBA00022553"/>
    </source>
</evidence>
<feature type="modified residue" description="4-aspartylphosphate" evidence="6">
    <location>
        <position position="1211"/>
    </location>
</feature>
<evidence type="ECO:0000256" key="5">
    <source>
        <dbReference type="ARBA" id="ARBA00022777"/>
    </source>
</evidence>
<dbReference type="STRING" id="1182542.W9Y147"/>
<feature type="region of interest" description="Disordered" evidence="7">
    <location>
        <begin position="1067"/>
        <end position="1138"/>
    </location>
</feature>
<dbReference type="CDD" id="cd00082">
    <property type="entry name" value="HisKA"/>
    <property type="match status" value="1"/>
</dbReference>
<feature type="compositionally biased region" description="Low complexity" evidence="7">
    <location>
        <begin position="510"/>
        <end position="523"/>
    </location>
</feature>
<sequence>MAREGAREREMHRYYKPWLETFIPTGLKPTLCLPPENLVEQDCPRSCRDKALTAFAQLGCLRLNVKRGVVTLLDSSKQYIIAEATRSLSLLDDSQHAPEDELWFGNSYIERDIGVSSDAMYPGSYIAHGPDGSYTAAALVVDDLAVHEKYKTRDYAGHGISFYCGVPITTKLGHVIGVYSVTDDKPRSGLLPAELRFMTDMAVIVIQHLEVVKNDRARARGERLIQSIGTFIEGDVTEKASQINPPFHSQPTPSIAQSAVQWDGGCLDAPTLPSDGKHSKANRPVNGDANLALGQAEPPETQASALETHDYKADRRAISSERQKLEKPGTAQEAAVHPEARRLEERKRAAALKEKALSDSLHVFDRAAAILRVCLSVDGVVYLNASSANLSSGSSMQDLDSAVSMVRHSKPTNRRVDNQKTEHSSRSSSAEDGLRESTAQESSDSNSSTAAASNNDSSYPPTTDQRCEVLGISQLGPDKAVKISEQTLRRSVRRHPHGSCFIYDQHGNPASSDETSDSASASTIPTKQAQKDQSLRETRHLPTTKALLKAFPGARKIVFLPLWDFAAGRWHSGMVLWTNDVNRLTNIQDDLSYLKAYNNAVMNEVNRIDLALSDTAKATFLANISHELRSPLHGILGSIEFLNDTALDDFQSSMVLAVETCGKTLLDTLNHVLDYAKINRLSKNGPLHPRSRAIHGHVQPSSSDSSLTDDFDMAVVVEEAIEAVYAGQVFHSANADKLSAKGRGGQTAANRAMQSRKAARKDLSQVSAASTSQVRLTLNIDNLANWKVRSQPGAIRRIVMNILGNALKYTSQGSINVVLEADESQEKSSSNLHVVLKVTDTGRGMSGEFMKNHAFAAFAQEDSLATGTGLGLSIVRQIVDSLKGNIDLSSEKEVGTEIRIWLRLPKSQKEEDDDTEKNTVAEVRELTKGLEMCIIMPRPEKTEGAREARTLRPMPTVEESLRDLIAQWFSMKVHISPNMEGDPPNFFVYPEPPPIDYLLDQHGRTKTSQEIPVIVLCTNAFEAASLRSHGIHRLTEIGRIIEVIAQPSGPQKLAKVLQRCMRRMKLLGDSESPRSTGPTPLSIKPQGASSSATVAPAQAVKTQGYYPGREPRDDTSMSDHEPAASAVPKPSNNNRCSSQADVELPVRLKGEGPRVLVVDDNSINLHLLVTFVKKTNHPHESAMDGEQALEAYRKGVLDDGGKYTFKYILMDISMPVMNGIMATKEIRRFEKEQRVRTPAIIIALTGLGSESAQNEAYQAGFDHFLSKPIVSFPASSRCDFLAVVIDNLADIGLVSLQRFKDLQKLLL</sequence>
<dbReference type="OrthoDB" id="303614at2759"/>
<evidence type="ECO:0000259" key="8">
    <source>
        <dbReference type="PROSITE" id="PS50109"/>
    </source>
</evidence>
<dbReference type="Pfam" id="PF02518">
    <property type="entry name" value="HATPase_c"/>
    <property type="match status" value="1"/>
</dbReference>
<accession>W9Y147</accession>
<feature type="compositionally biased region" description="Low complexity" evidence="7">
    <location>
        <begin position="436"/>
        <end position="458"/>
    </location>
</feature>
<dbReference type="EC" id="2.7.13.3" evidence="2"/>
<dbReference type="InterPro" id="IPR003594">
    <property type="entry name" value="HATPase_dom"/>
</dbReference>
<keyword evidence="5" id="KW-0418">Kinase</keyword>
<dbReference type="InterPro" id="IPR005467">
    <property type="entry name" value="His_kinase_dom"/>
</dbReference>
<proteinExistence type="predicted"/>
<dbReference type="GO" id="GO:0000155">
    <property type="term" value="F:phosphorelay sensor kinase activity"/>
    <property type="evidence" value="ECO:0007669"/>
    <property type="project" value="InterPro"/>
</dbReference>
<dbReference type="InterPro" id="IPR004358">
    <property type="entry name" value="Sig_transdc_His_kin-like_C"/>
</dbReference>
<feature type="region of interest" description="Disordered" evidence="7">
    <location>
        <begin position="686"/>
        <end position="706"/>
    </location>
</feature>
<evidence type="ECO:0000313" key="11">
    <source>
        <dbReference type="Proteomes" id="UP000019478"/>
    </source>
</evidence>
<keyword evidence="11" id="KW-1185">Reference proteome</keyword>
<dbReference type="GO" id="GO:0009927">
    <property type="term" value="F:histidine phosphotransfer kinase activity"/>
    <property type="evidence" value="ECO:0007669"/>
    <property type="project" value="TreeGrafter"/>
</dbReference>
<dbReference type="Pfam" id="PF00512">
    <property type="entry name" value="HisKA"/>
    <property type="match status" value="1"/>
</dbReference>
<dbReference type="SMART" id="SM00388">
    <property type="entry name" value="HisKA"/>
    <property type="match status" value="1"/>
</dbReference>
<feature type="domain" description="Response regulatory" evidence="9">
    <location>
        <begin position="1154"/>
        <end position="1282"/>
    </location>
</feature>
<evidence type="ECO:0000256" key="1">
    <source>
        <dbReference type="ARBA" id="ARBA00000085"/>
    </source>
</evidence>
<evidence type="ECO:0000313" key="10">
    <source>
        <dbReference type="EMBL" id="EXJ82951.1"/>
    </source>
</evidence>
<feature type="region of interest" description="Disordered" evidence="7">
    <location>
        <begin position="739"/>
        <end position="766"/>
    </location>
</feature>
<dbReference type="InterPro" id="IPR036097">
    <property type="entry name" value="HisK_dim/P_sf"/>
</dbReference>
<dbReference type="InterPro" id="IPR003661">
    <property type="entry name" value="HisK_dim/P_dom"/>
</dbReference>
<keyword evidence="4" id="KW-0808">Transferase</keyword>
<dbReference type="GO" id="GO:0005886">
    <property type="term" value="C:plasma membrane"/>
    <property type="evidence" value="ECO:0007669"/>
    <property type="project" value="TreeGrafter"/>
</dbReference>
<dbReference type="SUPFAM" id="SSF55781">
    <property type="entry name" value="GAF domain-like"/>
    <property type="match status" value="1"/>
</dbReference>
<dbReference type="Gene3D" id="3.40.50.2300">
    <property type="match status" value="1"/>
</dbReference>
<dbReference type="EMBL" id="AMGY01000005">
    <property type="protein sequence ID" value="EXJ82951.1"/>
    <property type="molecule type" value="Genomic_DNA"/>
</dbReference>
<dbReference type="FunFam" id="1.10.287.130:FF:000023">
    <property type="entry name" value="Sensor histidine kinase/response regulator, putative"/>
    <property type="match status" value="1"/>
</dbReference>
<dbReference type="FunFam" id="3.30.450.40:FF:000083">
    <property type="entry name" value="Sensor histidine kinase/response regulator, putative (AFU_orthologue AFUA_4G00660)"/>
    <property type="match status" value="1"/>
</dbReference>
<organism evidence="10 11">
    <name type="scientific">Capronia epimyces CBS 606.96</name>
    <dbReference type="NCBI Taxonomy" id="1182542"/>
    <lineage>
        <taxon>Eukaryota</taxon>
        <taxon>Fungi</taxon>
        <taxon>Dikarya</taxon>
        <taxon>Ascomycota</taxon>
        <taxon>Pezizomycotina</taxon>
        <taxon>Eurotiomycetes</taxon>
        <taxon>Chaetothyriomycetidae</taxon>
        <taxon>Chaetothyriales</taxon>
        <taxon>Herpotrichiellaceae</taxon>
        <taxon>Capronia</taxon>
    </lineage>
</organism>
<gene>
    <name evidence="10" type="ORF">A1O3_06768</name>
</gene>
<dbReference type="InterPro" id="IPR001789">
    <property type="entry name" value="Sig_transdc_resp-reg_receiver"/>
</dbReference>
<feature type="region of interest" description="Disordered" evidence="7">
    <location>
        <begin position="499"/>
        <end position="537"/>
    </location>
</feature>
<dbReference type="Pfam" id="PF00072">
    <property type="entry name" value="Response_reg"/>
    <property type="match status" value="1"/>
</dbReference>
<dbReference type="PROSITE" id="PS50109">
    <property type="entry name" value="HIS_KIN"/>
    <property type="match status" value="1"/>
</dbReference>
<evidence type="ECO:0000259" key="9">
    <source>
        <dbReference type="PROSITE" id="PS50110"/>
    </source>
</evidence>
<dbReference type="Gene3D" id="1.10.287.130">
    <property type="match status" value="1"/>
</dbReference>
<dbReference type="PRINTS" id="PR00344">
    <property type="entry name" value="BCTRLSENSOR"/>
</dbReference>
<dbReference type="InterPro" id="IPR036890">
    <property type="entry name" value="HATPase_C_sf"/>
</dbReference>
<dbReference type="PANTHER" id="PTHR43047">
    <property type="entry name" value="TWO-COMPONENT HISTIDINE PROTEIN KINASE"/>
    <property type="match status" value="1"/>
</dbReference>
<comment type="caution">
    <text evidence="10">The sequence shown here is derived from an EMBL/GenBank/DDBJ whole genome shotgun (WGS) entry which is preliminary data.</text>
</comment>
<dbReference type="InterPro" id="IPR029016">
    <property type="entry name" value="GAF-like_dom_sf"/>
</dbReference>
<feature type="region of interest" description="Disordered" evidence="7">
    <location>
        <begin position="268"/>
        <end position="342"/>
    </location>
</feature>
<keyword evidence="3 6" id="KW-0597">Phosphoprotein</keyword>
<dbReference type="PROSITE" id="PS50110">
    <property type="entry name" value="RESPONSE_REGULATORY"/>
    <property type="match status" value="1"/>
</dbReference>
<feature type="compositionally biased region" description="Basic and acidic residues" evidence="7">
    <location>
        <begin position="307"/>
        <end position="327"/>
    </location>
</feature>
<dbReference type="RefSeq" id="XP_007735074.1">
    <property type="nucleotide sequence ID" value="XM_007736884.1"/>
</dbReference>
<dbReference type="Gene3D" id="3.30.450.40">
    <property type="match status" value="1"/>
</dbReference>
<feature type="compositionally biased region" description="Basic and acidic residues" evidence="7">
    <location>
        <begin position="1109"/>
        <end position="1122"/>
    </location>
</feature>
<dbReference type="Gene3D" id="3.30.565.10">
    <property type="entry name" value="Histidine kinase-like ATPase, C-terminal domain"/>
    <property type="match status" value="1"/>
</dbReference>
<dbReference type="InterPro" id="IPR011006">
    <property type="entry name" value="CheY-like_superfamily"/>
</dbReference>
<dbReference type="PANTHER" id="PTHR43047:SF72">
    <property type="entry name" value="OSMOSENSING HISTIDINE PROTEIN KINASE SLN1"/>
    <property type="match status" value="1"/>
</dbReference>
<dbReference type="HOGENOM" id="CLU_002763_0_0_1"/>
<evidence type="ECO:0000256" key="7">
    <source>
        <dbReference type="SAM" id="MobiDB-lite"/>
    </source>
</evidence>
<protein>
    <recommendedName>
        <fullName evidence="2">histidine kinase</fullName>
        <ecNumber evidence="2">2.7.13.3</ecNumber>
    </recommendedName>
</protein>